<dbReference type="RefSeq" id="WP_271089478.1">
    <property type="nucleotide sequence ID" value="NZ_JAPJZH010000005.1"/>
</dbReference>
<dbReference type="EMBL" id="JAPJZH010000005">
    <property type="protein sequence ID" value="MDA4845796.1"/>
    <property type="molecule type" value="Genomic_DNA"/>
</dbReference>
<name>A0ABT4VM49_9HYPH</name>
<dbReference type="InterPro" id="IPR027417">
    <property type="entry name" value="P-loop_NTPase"/>
</dbReference>
<sequence>MKPTVIMVGADKGGVGKTTTSRALLDHLARKNMPARAFDTENPRGTLKRFYPDITEIIDLNSVADQMKILDTLDSAAVKVTIVDLKAGNLSSSLDTFDRIGVLEAARHGQFDLGLIHVVGPSVASLDEINEISEYIKGINYVIARNFINETNFFEWDEKTFKKYFADLPDAQEIDIPKLNEMAYEQVDLAGVTFSDFVDNKDARGADATFSFVLRGYVRKWVSDLDAEFNHLSLLQNLGRAGSETAAKPKAEPQRAAKK</sequence>
<evidence type="ECO:0008006" key="3">
    <source>
        <dbReference type="Google" id="ProtNLM"/>
    </source>
</evidence>
<reference evidence="1" key="1">
    <citation type="submission" date="2022-11" db="EMBL/GenBank/DDBJ databases">
        <title>Hoeflea poritis sp. nov., isolated from scleractinian coral Porites lutea.</title>
        <authorList>
            <person name="Zhang G."/>
            <person name="Wei Q."/>
            <person name="Cai L."/>
        </authorList>
    </citation>
    <scope>NUCLEOTIDE SEQUENCE</scope>
    <source>
        <strain evidence="1">E7-10</strain>
    </source>
</reference>
<protein>
    <recommendedName>
        <fullName evidence="3">CobQ/CobB/MinD/ParA nucleotide binding domain-containing protein</fullName>
    </recommendedName>
</protein>
<evidence type="ECO:0000313" key="1">
    <source>
        <dbReference type="EMBL" id="MDA4845796.1"/>
    </source>
</evidence>
<accession>A0ABT4VM49</accession>
<keyword evidence="2" id="KW-1185">Reference proteome</keyword>
<proteinExistence type="predicted"/>
<dbReference type="Gene3D" id="3.40.50.300">
    <property type="entry name" value="P-loop containing nucleotide triphosphate hydrolases"/>
    <property type="match status" value="1"/>
</dbReference>
<comment type="caution">
    <text evidence="1">The sequence shown here is derived from an EMBL/GenBank/DDBJ whole genome shotgun (WGS) entry which is preliminary data.</text>
</comment>
<dbReference type="Proteomes" id="UP001148313">
    <property type="component" value="Unassembled WGS sequence"/>
</dbReference>
<gene>
    <name evidence="1" type="ORF">OOZ53_10580</name>
</gene>
<dbReference type="SUPFAM" id="SSF52540">
    <property type="entry name" value="P-loop containing nucleoside triphosphate hydrolases"/>
    <property type="match status" value="1"/>
</dbReference>
<evidence type="ECO:0000313" key="2">
    <source>
        <dbReference type="Proteomes" id="UP001148313"/>
    </source>
</evidence>
<organism evidence="1 2">
    <name type="scientific">Hoeflea poritis</name>
    <dbReference type="NCBI Taxonomy" id="2993659"/>
    <lineage>
        <taxon>Bacteria</taxon>
        <taxon>Pseudomonadati</taxon>
        <taxon>Pseudomonadota</taxon>
        <taxon>Alphaproteobacteria</taxon>
        <taxon>Hyphomicrobiales</taxon>
        <taxon>Rhizobiaceae</taxon>
        <taxon>Hoeflea</taxon>
    </lineage>
</organism>